<feature type="domain" description="DUF397" evidence="2">
    <location>
        <begin position="9"/>
        <end position="58"/>
    </location>
</feature>
<comment type="caution">
    <text evidence="3">The sequence shown here is derived from an EMBL/GenBank/DDBJ whole genome shotgun (WGS) entry which is preliminary data.</text>
</comment>
<dbReference type="RefSeq" id="WP_378975120.1">
    <property type="nucleotide sequence ID" value="NZ_JBHTBJ010000032.1"/>
</dbReference>
<proteinExistence type="predicted"/>
<dbReference type="EMBL" id="JBHTBJ010000032">
    <property type="protein sequence ID" value="MFC7278357.1"/>
    <property type="molecule type" value="Genomic_DNA"/>
</dbReference>
<keyword evidence="4" id="KW-1185">Reference proteome</keyword>
<evidence type="ECO:0000256" key="1">
    <source>
        <dbReference type="SAM" id="MobiDB-lite"/>
    </source>
</evidence>
<reference evidence="4" key="1">
    <citation type="journal article" date="2019" name="Int. J. Syst. Evol. Microbiol.">
        <title>The Global Catalogue of Microorganisms (GCM) 10K type strain sequencing project: providing services to taxonomists for standard genome sequencing and annotation.</title>
        <authorList>
            <consortium name="The Broad Institute Genomics Platform"/>
            <consortium name="The Broad Institute Genome Sequencing Center for Infectious Disease"/>
            <person name="Wu L."/>
            <person name="Ma J."/>
        </authorList>
    </citation>
    <scope>NUCLEOTIDE SEQUENCE [LARGE SCALE GENOMIC DNA]</scope>
    <source>
        <strain evidence="4">XZYJT-10</strain>
    </source>
</reference>
<dbReference type="Pfam" id="PF04149">
    <property type="entry name" value="DUF397"/>
    <property type="match status" value="1"/>
</dbReference>
<protein>
    <submittedName>
        <fullName evidence="3">DUF397 domain-containing protein</fullName>
    </submittedName>
</protein>
<evidence type="ECO:0000313" key="4">
    <source>
        <dbReference type="Proteomes" id="UP001596548"/>
    </source>
</evidence>
<gene>
    <name evidence="3" type="ORF">ACFQS1_30610</name>
</gene>
<name>A0ABW2I0T2_9ACTN</name>
<evidence type="ECO:0000313" key="3">
    <source>
        <dbReference type="EMBL" id="MFC7278357.1"/>
    </source>
</evidence>
<feature type="region of interest" description="Disordered" evidence="1">
    <location>
        <begin position="1"/>
        <end position="22"/>
    </location>
</feature>
<sequence>MDGRGSAPAWRKSTRSSSGACVEVAPRRDTILVRDSKDPEGAILTFDRQVFAAFIDGVTRGEFDLR</sequence>
<dbReference type="Proteomes" id="UP001596548">
    <property type="component" value="Unassembled WGS sequence"/>
</dbReference>
<dbReference type="InterPro" id="IPR007278">
    <property type="entry name" value="DUF397"/>
</dbReference>
<evidence type="ECO:0000259" key="2">
    <source>
        <dbReference type="Pfam" id="PF04149"/>
    </source>
</evidence>
<organism evidence="3 4">
    <name type="scientific">Paractinoplanes rhizophilus</name>
    <dbReference type="NCBI Taxonomy" id="1416877"/>
    <lineage>
        <taxon>Bacteria</taxon>
        <taxon>Bacillati</taxon>
        <taxon>Actinomycetota</taxon>
        <taxon>Actinomycetes</taxon>
        <taxon>Micromonosporales</taxon>
        <taxon>Micromonosporaceae</taxon>
        <taxon>Paractinoplanes</taxon>
    </lineage>
</organism>
<accession>A0ABW2I0T2</accession>